<protein>
    <submittedName>
        <fullName evidence="1">Uncharacterized protein</fullName>
    </submittedName>
</protein>
<dbReference type="VEuPathDB" id="PiroplasmaDB:BMR1_01G03105"/>
<dbReference type="EMBL" id="FO082871">
    <property type="protein sequence ID" value="SIO73445.1"/>
    <property type="molecule type" value="Genomic_DNA"/>
</dbReference>
<dbReference type="GeneID" id="24423696"/>
<organism evidence="1 2">
    <name type="scientific">Babesia microti (strain RI)</name>
    <dbReference type="NCBI Taxonomy" id="1133968"/>
    <lineage>
        <taxon>Eukaryota</taxon>
        <taxon>Sar</taxon>
        <taxon>Alveolata</taxon>
        <taxon>Apicomplexa</taxon>
        <taxon>Aconoidasida</taxon>
        <taxon>Piroplasmida</taxon>
        <taxon>Babesiidae</taxon>
        <taxon>Babesia</taxon>
    </lineage>
</organism>
<evidence type="ECO:0000313" key="1">
    <source>
        <dbReference type="EMBL" id="SIO73445.1"/>
    </source>
</evidence>
<reference evidence="1 2" key="1">
    <citation type="journal article" date="2012" name="Nucleic Acids Res.">
        <title>Sequencing of the smallest Apicomplexan genome from the human pathogen Babesia microti.</title>
        <authorList>
            <person name="Cornillot E."/>
            <person name="Hadj-Kaddour K."/>
            <person name="Dassouli A."/>
            <person name="Noel B."/>
            <person name="Ranwez V."/>
            <person name="Vacherie B."/>
            <person name="Augagneur Y."/>
            <person name="Bres V."/>
            <person name="Duclos A."/>
            <person name="Randazzo S."/>
            <person name="Carcy B."/>
            <person name="Debierre-Grockiego F."/>
            <person name="Delbecq S."/>
            <person name="Moubri-Menage K."/>
            <person name="Shams-Eldin H."/>
            <person name="Usmani-Brown S."/>
            <person name="Bringaud F."/>
            <person name="Wincker P."/>
            <person name="Vivares C.P."/>
            <person name="Schwarz R.T."/>
            <person name="Schetters T.P."/>
            <person name="Krause P.J."/>
            <person name="Gorenflot A."/>
            <person name="Berry V."/>
            <person name="Barbe V."/>
            <person name="Ben Mamoun C."/>
        </authorList>
    </citation>
    <scope>NUCLEOTIDE SEQUENCE [LARGE SCALE GENOMIC DNA]</scope>
    <source>
        <strain evidence="1 2">RI</strain>
    </source>
</reference>
<evidence type="ECO:0000313" key="2">
    <source>
        <dbReference type="Proteomes" id="UP000002899"/>
    </source>
</evidence>
<keyword evidence="2" id="KW-1185">Reference proteome</keyword>
<sequence length="155" mass="17983">MNLVLEKADNILNSDFLIECIRKVQLPLQLLYYATDLVSCTSMYTDIEKQDYRNKIPEAHVIKDFLDTLEEKGYKLTTDSMIYGGYYEEITRYEQNMANIVPQNLLSGCDWTTKAWTPDTAYASSSHDCTYFETDVDNEDFNHFISVLQNITINT</sequence>
<reference evidence="1 2" key="3">
    <citation type="journal article" date="2016" name="Sci. Rep.">
        <title>Genome-wide diversity and gene expression profiling of Babesia microti isolates identify polymorphic genes that mediate host-pathogen interactions.</title>
        <authorList>
            <person name="Silva J.C."/>
            <person name="Cornillot E."/>
            <person name="McCracken C."/>
            <person name="Usmani-Brown S."/>
            <person name="Dwivedi A."/>
            <person name="Ifeonu O.O."/>
            <person name="Crabtree J."/>
            <person name="Gotia H.T."/>
            <person name="Virji A.Z."/>
            <person name="Reynes C."/>
            <person name="Colinge J."/>
            <person name="Kumar V."/>
            <person name="Lawres L."/>
            <person name="Pazzi J.E."/>
            <person name="Pablo J.V."/>
            <person name="Hung C."/>
            <person name="Brancato J."/>
            <person name="Kumari P."/>
            <person name="Orvis J."/>
            <person name="Tretina K."/>
            <person name="Chibucos M."/>
            <person name="Ott S."/>
            <person name="Sadzewicz L."/>
            <person name="Sengamalay N."/>
            <person name="Shetty A.C."/>
            <person name="Su Q."/>
            <person name="Tallon L."/>
            <person name="Fraser C.M."/>
            <person name="Frutos R."/>
            <person name="Molina D.M."/>
            <person name="Krause P.J."/>
            <person name="Ben Mamoun C."/>
        </authorList>
    </citation>
    <scope>NUCLEOTIDE SEQUENCE [LARGE SCALE GENOMIC DNA]</scope>
    <source>
        <strain evidence="1 2">RI</strain>
    </source>
</reference>
<proteinExistence type="predicted"/>
<accession>A0A1N6LX49</accession>
<dbReference type="Proteomes" id="UP000002899">
    <property type="component" value="Chromosome I"/>
</dbReference>
<dbReference type="RefSeq" id="XP_021337543.1">
    <property type="nucleotide sequence ID" value="XM_021482958.1"/>
</dbReference>
<dbReference type="KEGG" id="bmic:BMR1_01G03105"/>
<name>A0A1N6LX49_BABMR</name>
<dbReference type="AlphaFoldDB" id="A0A1N6LX49"/>
<reference evidence="1 2" key="2">
    <citation type="journal article" date="2013" name="PLoS ONE">
        <title>Whole genome mapping and re-organization of the nuclear and mitochondrial genomes of Babesia microti isolates.</title>
        <authorList>
            <person name="Cornillot E."/>
            <person name="Dassouli A."/>
            <person name="Garg A."/>
            <person name="Pachikara N."/>
            <person name="Randazzo S."/>
            <person name="Depoix D."/>
            <person name="Carcy B."/>
            <person name="Delbecq S."/>
            <person name="Frutos R."/>
            <person name="Silva J.C."/>
            <person name="Sutton R."/>
            <person name="Krause P.J."/>
            <person name="Mamoun C.B."/>
        </authorList>
    </citation>
    <scope>NUCLEOTIDE SEQUENCE [LARGE SCALE GENOMIC DNA]</scope>
    <source>
        <strain evidence="1 2">RI</strain>
    </source>
</reference>
<gene>
    <name evidence="1" type="ORF">BMR1_01G03105</name>
</gene>